<feature type="non-terminal residue" evidence="1">
    <location>
        <position position="352"/>
    </location>
</feature>
<dbReference type="Proteomes" id="UP000789375">
    <property type="component" value="Unassembled WGS sequence"/>
</dbReference>
<reference evidence="1" key="1">
    <citation type="submission" date="2021-06" db="EMBL/GenBank/DDBJ databases">
        <authorList>
            <person name="Kallberg Y."/>
            <person name="Tangrot J."/>
            <person name="Rosling A."/>
        </authorList>
    </citation>
    <scope>NUCLEOTIDE SEQUENCE</scope>
    <source>
        <strain evidence="1">87-6 pot B 2015</strain>
    </source>
</reference>
<sequence length="352" mass="40682">KTTKELRKQVFKADQMDQDFDRSKDFDRDWIRNTIYNLLQEYEANALTTDHLELWILVHVWSFTDKVSMTLSRTAVTDMKRKILGRRGDMIIRKITDEFGCAEAGRQFEGQNGTKLLRERGLKMPKMMKDLFNQLCKSFEQDEHKTRKLETIGFLHAGLMMALLRLDSPAGYVCRVLRSKSFYIATHVKEFGKTLPAIVLTWKAKKIVENMICLVEQTDETDECNEEDQLRRLENIYDVTPPPSRRRKKVDLPICLDTPSKSSKRVKEIPLGMVYYFILLCMKKDMSISLYFALDLLGPPPPFNLLSSIISCPDPQCEGENKVTAKFCSDCGKPINGMYTISPKTQEKHGRN</sequence>
<keyword evidence="2" id="KW-1185">Reference proteome</keyword>
<name>A0A9N9GWP8_FUNMO</name>
<evidence type="ECO:0000313" key="1">
    <source>
        <dbReference type="EMBL" id="CAG8640056.1"/>
    </source>
</evidence>
<organism evidence="1 2">
    <name type="scientific">Funneliformis mosseae</name>
    <name type="common">Endomycorrhizal fungus</name>
    <name type="synonym">Glomus mosseae</name>
    <dbReference type="NCBI Taxonomy" id="27381"/>
    <lineage>
        <taxon>Eukaryota</taxon>
        <taxon>Fungi</taxon>
        <taxon>Fungi incertae sedis</taxon>
        <taxon>Mucoromycota</taxon>
        <taxon>Glomeromycotina</taxon>
        <taxon>Glomeromycetes</taxon>
        <taxon>Glomerales</taxon>
        <taxon>Glomeraceae</taxon>
        <taxon>Funneliformis</taxon>
    </lineage>
</organism>
<proteinExistence type="predicted"/>
<comment type="caution">
    <text evidence="1">The sequence shown here is derived from an EMBL/GenBank/DDBJ whole genome shotgun (WGS) entry which is preliminary data.</text>
</comment>
<protein>
    <submittedName>
        <fullName evidence="1">9635_t:CDS:1</fullName>
    </submittedName>
</protein>
<dbReference type="AlphaFoldDB" id="A0A9N9GWP8"/>
<dbReference type="EMBL" id="CAJVPP010003919">
    <property type="protein sequence ID" value="CAG8640056.1"/>
    <property type="molecule type" value="Genomic_DNA"/>
</dbReference>
<accession>A0A9N9GWP8</accession>
<evidence type="ECO:0000313" key="2">
    <source>
        <dbReference type="Proteomes" id="UP000789375"/>
    </source>
</evidence>
<gene>
    <name evidence="1" type="ORF">FMOSSE_LOCUS10940</name>
</gene>